<dbReference type="KEGG" id="fls:GLV81_16000"/>
<dbReference type="Gene3D" id="3.40.30.10">
    <property type="entry name" value="Glutaredoxin"/>
    <property type="match status" value="1"/>
</dbReference>
<organism evidence="1 2">
    <name type="scientific">Phnomibacter ginsenosidimutans</name>
    <dbReference type="NCBI Taxonomy" id="2676868"/>
    <lineage>
        <taxon>Bacteria</taxon>
        <taxon>Pseudomonadati</taxon>
        <taxon>Bacteroidota</taxon>
        <taxon>Chitinophagia</taxon>
        <taxon>Chitinophagales</taxon>
        <taxon>Chitinophagaceae</taxon>
        <taxon>Phnomibacter</taxon>
    </lineage>
</organism>
<proteinExistence type="predicted"/>
<dbReference type="AlphaFoldDB" id="A0A6I6GGA1"/>
<protein>
    <submittedName>
        <fullName evidence="1">Thioredoxin family protein</fullName>
    </submittedName>
</protein>
<name>A0A6I6GGA1_9BACT</name>
<evidence type="ECO:0000313" key="2">
    <source>
        <dbReference type="Proteomes" id="UP000426027"/>
    </source>
</evidence>
<sequence>MIHPELNESLWRSAASYPEYRDMLQTLMADNKTTGSNQELWLVEYARLNIARMNRLDKTFAVPQKHWHQIQKLPSKLYFLTISEGWCGDAAQIVPVIDKMVAARATWEHKIILRDEHLPVMDRFLTNGTSRSIPVTIILRPDTWDVLGWWGPRPTGAQAVIDELKADNADFEIVKEKLHGWYAKDKGNATADEFMQTLQKAIASLEDHMAA</sequence>
<keyword evidence="2" id="KW-1185">Reference proteome</keyword>
<dbReference type="EMBL" id="CP046566">
    <property type="protein sequence ID" value="QGW29410.1"/>
    <property type="molecule type" value="Genomic_DNA"/>
</dbReference>
<accession>A0A6I6GGA1</accession>
<gene>
    <name evidence="1" type="ORF">GLV81_16000</name>
</gene>
<evidence type="ECO:0000313" key="1">
    <source>
        <dbReference type="EMBL" id="QGW29410.1"/>
    </source>
</evidence>
<dbReference type="Pfam" id="PF14595">
    <property type="entry name" value="Thioredoxin_9"/>
    <property type="match status" value="1"/>
</dbReference>
<dbReference type="Proteomes" id="UP000426027">
    <property type="component" value="Chromosome"/>
</dbReference>
<reference evidence="1 2" key="1">
    <citation type="submission" date="2019-11" db="EMBL/GenBank/DDBJ databases">
        <authorList>
            <person name="Im W.T."/>
        </authorList>
    </citation>
    <scope>NUCLEOTIDE SEQUENCE [LARGE SCALE GENOMIC DNA]</scope>
    <source>
        <strain evidence="1 2">SB-02</strain>
    </source>
</reference>